<dbReference type="EMBL" id="JAGGLB010000005">
    <property type="protein sequence ID" value="MBP1990634.1"/>
    <property type="molecule type" value="Genomic_DNA"/>
</dbReference>
<evidence type="ECO:0000313" key="4">
    <source>
        <dbReference type="EMBL" id="MBP1990634.1"/>
    </source>
</evidence>
<evidence type="ECO:0000259" key="2">
    <source>
        <dbReference type="Pfam" id="PF01408"/>
    </source>
</evidence>
<organism evidence="4 5">
    <name type="scientific">Paenibacillus eucommiae</name>
    <dbReference type="NCBI Taxonomy" id="1355755"/>
    <lineage>
        <taxon>Bacteria</taxon>
        <taxon>Bacillati</taxon>
        <taxon>Bacillota</taxon>
        <taxon>Bacilli</taxon>
        <taxon>Bacillales</taxon>
        <taxon>Paenibacillaceae</taxon>
        <taxon>Paenibacillus</taxon>
    </lineage>
</organism>
<feature type="domain" description="Gfo/Idh/MocA-like oxidoreductase C-terminal" evidence="3">
    <location>
        <begin position="149"/>
        <end position="426"/>
    </location>
</feature>
<dbReference type="RefSeq" id="WP_209971382.1">
    <property type="nucleotide sequence ID" value="NZ_JAGGLB010000005.1"/>
</dbReference>
<accession>A0ABS4ISS4</accession>
<gene>
    <name evidence="4" type="ORF">J2Z66_002240</name>
</gene>
<dbReference type="SUPFAM" id="SSF55347">
    <property type="entry name" value="Glyceraldehyde-3-phosphate dehydrogenase-like, C-terminal domain"/>
    <property type="match status" value="1"/>
</dbReference>
<dbReference type="Gene3D" id="3.40.50.720">
    <property type="entry name" value="NAD(P)-binding Rossmann-like Domain"/>
    <property type="match status" value="1"/>
</dbReference>
<dbReference type="Pfam" id="PF01408">
    <property type="entry name" value="GFO_IDH_MocA"/>
    <property type="match status" value="1"/>
</dbReference>
<proteinExistence type="inferred from homology"/>
<keyword evidence="5" id="KW-1185">Reference proteome</keyword>
<dbReference type="InterPro" id="IPR051450">
    <property type="entry name" value="Gfo/Idh/MocA_Oxidoreductases"/>
</dbReference>
<dbReference type="Proteomes" id="UP001519287">
    <property type="component" value="Unassembled WGS sequence"/>
</dbReference>
<dbReference type="InterPro" id="IPR004104">
    <property type="entry name" value="Gfo/Idh/MocA-like_OxRdtase_C"/>
</dbReference>
<dbReference type="PANTHER" id="PTHR43377:SF2">
    <property type="entry name" value="BINDING ROSSMANN FOLD OXIDOREDUCTASE, PUTATIVE (AFU_ORTHOLOGUE AFUA_4G00560)-RELATED"/>
    <property type="match status" value="1"/>
</dbReference>
<reference evidence="4 5" key="1">
    <citation type="submission" date="2021-03" db="EMBL/GenBank/DDBJ databases">
        <title>Genomic Encyclopedia of Type Strains, Phase IV (KMG-IV): sequencing the most valuable type-strain genomes for metagenomic binning, comparative biology and taxonomic classification.</title>
        <authorList>
            <person name="Goeker M."/>
        </authorList>
    </citation>
    <scope>NUCLEOTIDE SEQUENCE [LARGE SCALE GENOMIC DNA]</scope>
    <source>
        <strain evidence="4 5">DSM 26048</strain>
    </source>
</reference>
<dbReference type="Gene3D" id="3.30.360.10">
    <property type="entry name" value="Dihydrodipicolinate Reductase, domain 2"/>
    <property type="match status" value="1"/>
</dbReference>
<comment type="caution">
    <text evidence="4">The sequence shown here is derived from an EMBL/GenBank/DDBJ whole genome shotgun (WGS) entry which is preliminary data.</text>
</comment>
<evidence type="ECO:0000259" key="3">
    <source>
        <dbReference type="Pfam" id="PF02894"/>
    </source>
</evidence>
<evidence type="ECO:0000256" key="1">
    <source>
        <dbReference type="ARBA" id="ARBA00010928"/>
    </source>
</evidence>
<dbReference type="Pfam" id="PF02894">
    <property type="entry name" value="GFO_IDH_MocA_C"/>
    <property type="match status" value="1"/>
</dbReference>
<feature type="domain" description="Gfo/Idh/MocA-like oxidoreductase N-terminal" evidence="2">
    <location>
        <begin position="10"/>
        <end position="137"/>
    </location>
</feature>
<sequence>MELYGPQRTRYALVGTGGRAVFFYQAIVKDFRETSELAAFCDVNQTRMNVANKRLAAEGVGPLPTYKAEAFDQMIQEVKPDVVIVTSVDRTHHTYIIRAMELGCDVITEKPMTVDAEKCQEILDAVKRTGKNLRVAFNYRYSPHNTKIRELIMEGTIGDVHSVHFEWLLNTQHGADYFRRWHRDKRNSGGLLVHKSTHHFDLVNFWLGSKPKTVFAMGDLLFYGRENAERRGVTEFYSRAYGSEAAKNDPFALHMEEHEGLKEMYLDAEHEDGYMRDQSVFGDGISIEDTMGVMVRYENRAVLTYSLYAYSPWEGFRVCFNGSKGRIEMNVVEASYVNSGGEQALEGAVIGKKIIVHPMFASPYEAAVEEGKGGHGGGDPVLLNDLFGTPEPDRFKRAASHEDGAMSILTGIAGNRSMATGLPVAIADLVKF</sequence>
<dbReference type="InterPro" id="IPR036291">
    <property type="entry name" value="NAD(P)-bd_dom_sf"/>
</dbReference>
<dbReference type="PANTHER" id="PTHR43377">
    <property type="entry name" value="BILIVERDIN REDUCTASE A"/>
    <property type="match status" value="1"/>
</dbReference>
<name>A0ABS4ISS4_9BACL</name>
<dbReference type="SUPFAM" id="SSF51735">
    <property type="entry name" value="NAD(P)-binding Rossmann-fold domains"/>
    <property type="match status" value="1"/>
</dbReference>
<evidence type="ECO:0000313" key="5">
    <source>
        <dbReference type="Proteomes" id="UP001519287"/>
    </source>
</evidence>
<protein>
    <submittedName>
        <fullName evidence="4">Dehydrogenase</fullName>
    </submittedName>
</protein>
<dbReference type="InterPro" id="IPR000683">
    <property type="entry name" value="Gfo/Idh/MocA-like_OxRdtase_N"/>
</dbReference>
<comment type="similarity">
    <text evidence="1">Belongs to the Gfo/Idh/MocA family.</text>
</comment>